<keyword evidence="9" id="KW-1185">Reference proteome</keyword>
<evidence type="ECO:0000259" key="6">
    <source>
        <dbReference type="Pfam" id="PF25917"/>
    </source>
</evidence>
<evidence type="ECO:0000256" key="4">
    <source>
        <dbReference type="ARBA" id="ARBA00023136"/>
    </source>
</evidence>
<evidence type="ECO:0000256" key="3">
    <source>
        <dbReference type="ARBA" id="ARBA00022989"/>
    </source>
</evidence>
<sequence>MLKKSLSVALTLLVVGVTAIAAYALWNRNFHSPWTRDARVHADVIGVAPDVSGRITRVAVHANQDVSTGYLLFTVDREPYRIAVEQAQAALDAAITERAQKQAQSRRRAHLDREVVSSEDREAALAAAAAAQAQVAQAKSQLAAAQLNLERTEVHAPVDGYITNLNVQAGDYGHTGEALLALVDRHSFRVDGYFEESKIQNVRPGDPVRIRLLGGGPPLRGHVESVARAIADTENQGLLSSVNPNFHWVRLAQRIPVRIALDEVPEALQLSAGMTCTVTVEAADGGAR</sequence>
<dbReference type="Proteomes" id="UP001254608">
    <property type="component" value="Unassembled WGS sequence"/>
</dbReference>
<protein>
    <submittedName>
        <fullName evidence="8">HlyD family secretion protein</fullName>
    </submittedName>
</protein>
<reference evidence="8 9" key="1">
    <citation type="submission" date="2023-09" db="EMBL/GenBank/DDBJ databases">
        <authorList>
            <person name="Rey-Velasco X."/>
        </authorList>
    </citation>
    <scope>NUCLEOTIDE SEQUENCE [LARGE SCALE GENOMIC DNA]</scope>
    <source>
        <strain evidence="8 9">W345</strain>
    </source>
</reference>
<keyword evidence="3" id="KW-1133">Transmembrane helix</keyword>
<dbReference type="PANTHER" id="PTHR30367">
    <property type="entry name" value="P-HYDROXYBENZOIC ACID EFFLUX PUMP SUBUNIT AAEA-RELATED"/>
    <property type="match status" value="1"/>
</dbReference>
<dbReference type="InterPro" id="IPR058625">
    <property type="entry name" value="MdtA-like_BSH"/>
</dbReference>
<dbReference type="Pfam" id="PF25963">
    <property type="entry name" value="Beta-barrel_AAEA"/>
    <property type="match status" value="1"/>
</dbReference>
<keyword evidence="4" id="KW-0472">Membrane</keyword>
<dbReference type="InterPro" id="IPR006143">
    <property type="entry name" value="RND_pump_MFP"/>
</dbReference>
<dbReference type="NCBIfam" id="TIGR01730">
    <property type="entry name" value="RND_mfp"/>
    <property type="match status" value="1"/>
</dbReference>
<evidence type="ECO:0000259" key="7">
    <source>
        <dbReference type="Pfam" id="PF25963"/>
    </source>
</evidence>
<accession>A0ABU2WGS9</accession>
<evidence type="ECO:0000256" key="1">
    <source>
        <dbReference type="ARBA" id="ARBA00009477"/>
    </source>
</evidence>
<dbReference type="Pfam" id="PF25917">
    <property type="entry name" value="BSH_RND"/>
    <property type="match status" value="1"/>
</dbReference>
<dbReference type="InterPro" id="IPR050393">
    <property type="entry name" value="MFP_Efflux_Pump"/>
</dbReference>
<evidence type="ECO:0000313" key="9">
    <source>
        <dbReference type="Proteomes" id="UP001254608"/>
    </source>
</evidence>
<dbReference type="Gene3D" id="2.40.50.100">
    <property type="match status" value="1"/>
</dbReference>
<dbReference type="InterPro" id="IPR058634">
    <property type="entry name" value="AaeA-lik-b-barrel"/>
</dbReference>
<evidence type="ECO:0000256" key="2">
    <source>
        <dbReference type="ARBA" id="ARBA00022692"/>
    </source>
</evidence>
<comment type="caution">
    <text evidence="8">The sequence shown here is derived from an EMBL/GenBank/DDBJ whole genome shotgun (WGS) entry which is preliminary data.</text>
</comment>
<organism evidence="8 9">
    <name type="scientific">Banduia mediterranea</name>
    <dbReference type="NCBI Taxonomy" id="3075609"/>
    <lineage>
        <taxon>Bacteria</taxon>
        <taxon>Pseudomonadati</taxon>
        <taxon>Pseudomonadota</taxon>
        <taxon>Gammaproteobacteria</taxon>
        <taxon>Nevskiales</taxon>
        <taxon>Algiphilaceae</taxon>
        <taxon>Banduia</taxon>
    </lineage>
</organism>
<evidence type="ECO:0000313" key="8">
    <source>
        <dbReference type="EMBL" id="MDT0496723.1"/>
    </source>
</evidence>
<dbReference type="PANTHER" id="PTHR30367:SF12">
    <property type="entry name" value="P-HYDROXYBENZOIC ACID EFFLUX PUMP SUBUNIT AAEA"/>
    <property type="match status" value="1"/>
</dbReference>
<dbReference type="EMBL" id="JAVRIC010000005">
    <property type="protein sequence ID" value="MDT0496723.1"/>
    <property type="molecule type" value="Genomic_DNA"/>
</dbReference>
<dbReference type="Gene3D" id="2.40.30.170">
    <property type="match status" value="1"/>
</dbReference>
<comment type="similarity">
    <text evidence="1">Belongs to the membrane fusion protein (MFP) (TC 8.A.1) family.</text>
</comment>
<evidence type="ECO:0000256" key="5">
    <source>
        <dbReference type="SAM" id="Coils"/>
    </source>
</evidence>
<proteinExistence type="inferred from homology"/>
<name>A0ABU2WGS9_9GAMM</name>
<dbReference type="SUPFAM" id="SSF111369">
    <property type="entry name" value="HlyD-like secretion proteins"/>
    <property type="match status" value="1"/>
</dbReference>
<feature type="domain" description="p-hydroxybenzoic acid efflux pump subunit AaeA-like beta-barrel" evidence="7">
    <location>
        <begin position="187"/>
        <end position="280"/>
    </location>
</feature>
<feature type="domain" description="Multidrug resistance protein MdtA-like barrel-sandwich hybrid" evidence="6">
    <location>
        <begin position="45"/>
        <end position="183"/>
    </location>
</feature>
<feature type="coiled-coil region" evidence="5">
    <location>
        <begin position="84"/>
        <end position="155"/>
    </location>
</feature>
<gene>
    <name evidence="8" type="ORF">RM530_05015</name>
</gene>
<dbReference type="RefSeq" id="WP_311364116.1">
    <property type="nucleotide sequence ID" value="NZ_JAVRIC010000005.1"/>
</dbReference>
<keyword evidence="2" id="KW-0812">Transmembrane</keyword>
<keyword evidence="5" id="KW-0175">Coiled coil</keyword>